<protein>
    <submittedName>
        <fullName evidence="1">Uncharacterized protein</fullName>
    </submittedName>
</protein>
<organism evidence="1 2">
    <name type="scientific">Mortierella alpina</name>
    <name type="common">Oleaginous fungus</name>
    <name type="synonym">Mortierella renispora</name>
    <dbReference type="NCBI Taxonomy" id="64518"/>
    <lineage>
        <taxon>Eukaryota</taxon>
        <taxon>Fungi</taxon>
        <taxon>Fungi incertae sedis</taxon>
        <taxon>Mucoromycota</taxon>
        <taxon>Mortierellomycotina</taxon>
        <taxon>Mortierellomycetes</taxon>
        <taxon>Mortierellales</taxon>
        <taxon>Mortierellaceae</taxon>
        <taxon>Mortierella</taxon>
    </lineage>
</organism>
<dbReference type="AlphaFoldDB" id="A0A9P6M197"/>
<evidence type="ECO:0000313" key="1">
    <source>
        <dbReference type="EMBL" id="KAF9959339.1"/>
    </source>
</evidence>
<accession>A0A9P6M197</accession>
<evidence type="ECO:0000313" key="2">
    <source>
        <dbReference type="Proteomes" id="UP000738359"/>
    </source>
</evidence>
<dbReference type="EMBL" id="JAAAHY010000675">
    <property type="protein sequence ID" value="KAF9959339.1"/>
    <property type="molecule type" value="Genomic_DNA"/>
</dbReference>
<name>A0A9P6M197_MORAP</name>
<keyword evidence="2" id="KW-1185">Reference proteome</keyword>
<gene>
    <name evidence="1" type="ORF">BGZ70_008872</name>
</gene>
<dbReference type="OrthoDB" id="2420447at2759"/>
<sequence length="168" mass="18851">MTVGVAADLAFLTECPPNKMLIAEFGTRPDGAWFFSDKRYAGSLGIKFYSNSVPQTTHYENETSSDIRACFLKKDGGRNKNLASIRDAFVASKVPSSLKGILRIHLELPDVQKVMPATHVRTDPVTGVEDVMVYINLSNMDDFFFEGIAEHRDDMVKLKKIIRFVCQK</sequence>
<comment type="caution">
    <text evidence="1">The sequence shown here is derived from an EMBL/GenBank/DDBJ whole genome shotgun (WGS) entry which is preliminary data.</text>
</comment>
<dbReference type="Proteomes" id="UP000738359">
    <property type="component" value="Unassembled WGS sequence"/>
</dbReference>
<proteinExistence type="predicted"/>
<reference evidence="1" key="1">
    <citation type="journal article" date="2020" name="Fungal Divers.">
        <title>Resolving the Mortierellaceae phylogeny through synthesis of multi-gene phylogenetics and phylogenomics.</title>
        <authorList>
            <person name="Vandepol N."/>
            <person name="Liber J."/>
            <person name="Desiro A."/>
            <person name="Na H."/>
            <person name="Kennedy M."/>
            <person name="Barry K."/>
            <person name="Grigoriev I.V."/>
            <person name="Miller A.N."/>
            <person name="O'Donnell K."/>
            <person name="Stajich J.E."/>
            <person name="Bonito G."/>
        </authorList>
    </citation>
    <scope>NUCLEOTIDE SEQUENCE</scope>
    <source>
        <strain evidence="1">CK1249</strain>
    </source>
</reference>